<feature type="chain" id="PRO_5045465662" evidence="2">
    <location>
        <begin position="32"/>
        <end position="760"/>
    </location>
</feature>
<feature type="transmembrane region" description="Helical" evidence="1">
    <location>
        <begin position="728"/>
        <end position="749"/>
    </location>
</feature>
<dbReference type="InterPro" id="IPR052728">
    <property type="entry name" value="O2_lipid_transport_reg"/>
</dbReference>
<feature type="transmembrane region" description="Helical" evidence="1">
    <location>
        <begin position="245"/>
        <end position="268"/>
    </location>
</feature>
<dbReference type="Pfam" id="PF20146">
    <property type="entry name" value="NRF"/>
    <property type="match status" value="1"/>
</dbReference>
<feature type="transmembrane region" description="Helical" evidence="1">
    <location>
        <begin position="444"/>
        <end position="462"/>
    </location>
</feature>
<dbReference type="InterPro" id="IPR002656">
    <property type="entry name" value="Acyl_transf_3_dom"/>
</dbReference>
<dbReference type="Proteomes" id="UP001164746">
    <property type="component" value="Chromosome 4"/>
</dbReference>
<dbReference type="PANTHER" id="PTHR11161:SF0">
    <property type="entry name" value="O-ACYLTRANSFERASE LIKE PROTEIN"/>
    <property type="match status" value="1"/>
</dbReference>
<proteinExistence type="predicted"/>
<dbReference type="EMBL" id="CP111015">
    <property type="protein sequence ID" value="WAR03139.1"/>
    <property type="molecule type" value="Genomic_DNA"/>
</dbReference>
<feature type="signal peptide" evidence="2">
    <location>
        <begin position="1"/>
        <end position="31"/>
    </location>
</feature>
<organism evidence="4 5">
    <name type="scientific">Mya arenaria</name>
    <name type="common">Soft-shell clam</name>
    <dbReference type="NCBI Taxonomy" id="6604"/>
    <lineage>
        <taxon>Eukaryota</taxon>
        <taxon>Metazoa</taxon>
        <taxon>Spiralia</taxon>
        <taxon>Lophotrochozoa</taxon>
        <taxon>Mollusca</taxon>
        <taxon>Bivalvia</taxon>
        <taxon>Autobranchia</taxon>
        <taxon>Heteroconchia</taxon>
        <taxon>Euheterodonta</taxon>
        <taxon>Imparidentia</taxon>
        <taxon>Neoheterodontei</taxon>
        <taxon>Myida</taxon>
        <taxon>Myoidea</taxon>
        <taxon>Myidae</taxon>
        <taxon>Mya</taxon>
    </lineage>
</organism>
<keyword evidence="1" id="KW-1133">Transmembrane helix</keyword>
<gene>
    <name evidence="4" type="ORF">MAR_009697</name>
</gene>
<feature type="transmembrane region" description="Helical" evidence="1">
    <location>
        <begin position="399"/>
        <end position="423"/>
    </location>
</feature>
<evidence type="ECO:0000313" key="4">
    <source>
        <dbReference type="EMBL" id="WAR03139.1"/>
    </source>
</evidence>
<evidence type="ECO:0000259" key="3">
    <source>
        <dbReference type="SMART" id="SM00703"/>
    </source>
</evidence>
<dbReference type="SMART" id="SM00703">
    <property type="entry name" value="NRF"/>
    <property type="match status" value="1"/>
</dbReference>
<feature type="domain" description="Nose resistant-to-fluoxetine protein N-terminal" evidence="3">
    <location>
        <begin position="92"/>
        <end position="233"/>
    </location>
</feature>
<evidence type="ECO:0000313" key="5">
    <source>
        <dbReference type="Proteomes" id="UP001164746"/>
    </source>
</evidence>
<feature type="transmembrane region" description="Helical" evidence="1">
    <location>
        <begin position="612"/>
        <end position="631"/>
    </location>
</feature>
<keyword evidence="2" id="KW-0732">Signal</keyword>
<name>A0ABY7E418_MYAAR</name>
<keyword evidence="5" id="KW-1185">Reference proteome</keyword>
<dbReference type="InterPro" id="IPR006621">
    <property type="entry name" value="Nose-resist-to-fluoxetine_N"/>
</dbReference>
<sequence length="760" mass="84730">MVNNLGQTMDMLHILTTLFLFGCGIILPCQCDQVSYNDVLLNVHKIKQKLTSLDSGDEYTTPMILGEGFMRTLKLSMGAEALLRLAATQAVSPVCRQHLNETLLAATKYQEDWAIKMFDADTKLPSGFLMGNLLWIGDYEECVNVTATIYVGQNRTLPTHPFTGQFCTTAIPLGPEPEAGVDVGGNGMPAAALKLGLCVPSTCSEMDINTLINSTLAIIPQAMNTTLQATVTSCQNTNLPYDDKALAAIVFFSILALIIVVGTLYDVVYIRQLFRSHDEEEAEVGESAGLLADASAQESRDIKYRTYETNGDVRKEQAHDNTVVVGTCGKILQAFSVYTNGSKILDTSSRAGNLGCLNGIRFLSMSWVILGHALTFCLYQSRNTLPFITKMLNRFSFLAIMNATVSVDTFFMLSGLLVSYLSMKELKKVGGVRNFRWGMFYFHRFWRLTPAYGLFIFLYASLTRFLYTGPLWPQQGFEPTNCTYWWANLLYVSNLINFDKQCMAWSWYLSNDMQFYLISPLIIIPLYFSGVLGVAVCLVFLVATMLASGLIASINDLPMTFVTPAGNTKIGQYFDDYYVKPYCRIGPYVVGMLLGYILYKTDGKTRMSRVRVLLGWALAAVCCMSVLYGNYDSVRGVHIPSRYESALYTATHSTVWAVGVSWVIYACCTGYGGFVNTLLSWKAFVPLSRLTYTAYLVHPALMMVYYAGKREAIYLTDMEETFFFLGSLLGSFALAFVLSLAIEAPFMGLEKALFNRERRH</sequence>
<dbReference type="PANTHER" id="PTHR11161">
    <property type="entry name" value="O-ACYLTRANSFERASE"/>
    <property type="match status" value="1"/>
</dbReference>
<evidence type="ECO:0000256" key="2">
    <source>
        <dbReference type="SAM" id="SignalP"/>
    </source>
</evidence>
<protein>
    <submittedName>
        <fullName evidence="4">NRF6-like protein</fullName>
    </submittedName>
</protein>
<feature type="transmembrane region" description="Helical" evidence="1">
    <location>
        <begin position="655"/>
        <end position="678"/>
    </location>
</feature>
<feature type="transmembrane region" description="Helical" evidence="1">
    <location>
        <begin position="515"/>
        <end position="543"/>
    </location>
</feature>
<accession>A0ABY7E418</accession>
<dbReference type="Pfam" id="PF01757">
    <property type="entry name" value="Acyl_transf_3"/>
    <property type="match status" value="1"/>
</dbReference>
<evidence type="ECO:0000256" key="1">
    <source>
        <dbReference type="SAM" id="Phobius"/>
    </source>
</evidence>
<reference evidence="4" key="1">
    <citation type="submission" date="2022-11" db="EMBL/GenBank/DDBJ databases">
        <title>Centuries of genome instability and evolution in soft-shell clam transmissible cancer (bioRxiv).</title>
        <authorList>
            <person name="Hart S.F.M."/>
            <person name="Yonemitsu M.A."/>
            <person name="Giersch R.M."/>
            <person name="Beal B.F."/>
            <person name="Arriagada G."/>
            <person name="Davis B.W."/>
            <person name="Ostrander E.A."/>
            <person name="Goff S.P."/>
            <person name="Metzger M.J."/>
        </authorList>
    </citation>
    <scope>NUCLEOTIDE SEQUENCE</scope>
    <source>
        <strain evidence="4">MELC-2E11</strain>
        <tissue evidence="4">Siphon/mantle</tissue>
    </source>
</reference>
<feature type="transmembrane region" description="Helical" evidence="1">
    <location>
        <begin position="360"/>
        <end position="379"/>
    </location>
</feature>
<keyword evidence="1" id="KW-0812">Transmembrane</keyword>
<feature type="transmembrane region" description="Helical" evidence="1">
    <location>
        <begin position="690"/>
        <end position="708"/>
    </location>
</feature>
<keyword evidence="1" id="KW-0472">Membrane</keyword>